<dbReference type="GO" id="GO:0102559">
    <property type="term" value="F:peptide chain release factor N(5)-glutamine methyltransferase activity"/>
    <property type="evidence" value="ECO:0007669"/>
    <property type="project" value="UniProtKB-EC"/>
</dbReference>
<dbReference type="Gene3D" id="3.40.50.150">
    <property type="entry name" value="Vaccinia Virus protein VP39"/>
    <property type="match status" value="1"/>
</dbReference>
<dbReference type="GO" id="GO:0003676">
    <property type="term" value="F:nucleic acid binding"/>
    <property type="evidence" value="ECO:0007669"/>
    <property type="project" value="InterPro"/>
</dbReference>
<dbReference type="InterPro" id="IPR002052">
    <property type="entry name" value="DNA_methylase_N6_adenine_CS"/>
</dbReference>
<feature type="domain" description="Release factor glutamine methyltransferase N-terminal" evidence="7">
    <location>
        <begin position="17"/>
        <end position="72"/>
    </location>
</feature>
<feature type="binding site" evidence="5">
    <location>
        <position position="183"/>
    </location>
    <ligand>
        <name>S-adenosyl-L-methionine</name>
        <dbReference type="ChEBI" id="CHEBI:59789"/>
    </ligand>
</feature>
<dbReference type="PANTHER" id="PTHR18895">
    <property type="entry name" value="HEMK METHYLTRANSFERASE"/>
    <property type="match status" value="1"/>
</dbReference>
<dbReference type="RefSeq" id="WP_115612698.1">
    <property type="nucleotide sequence ID" value="NZ_JBHLZC010000001.1"/>
</dbReference>
<comment type="function">
    <text evidence="5">Methylates the class 1 translation termination release factors RF1/PrfA and RF2/PrfB on the glutamine residue of the universally conserved GGQ motif.</text>
</comment>
<dbReference type="GO" id="GO:0032259">
    <property type="term" value="P:methylation"/>
    <property type="evidence" value="ECO:0007669"/>
    <property type="project" value="UniProtKB-KW"/>
</dbReference>
<dbReference type="PANTHER" id="PTHR18895:SF74">
    <property type="entry name" value="MTRF1L RELEASE FACTOR GLUTAMINE METHYLTRANSFERASE"/>
    <property type="match status" value="1"/>
</dbReference>
<feature type="binding site" evidence="5">
    <location>
        <begin position="183"/>
        <end position="186"/>
    </location>
    <ligand>
        <name>substrate</name>
    </ligand>
</feature>
<dbReference type="PROSITE" id="PS00092">
    <property type="entry name" value="N6_MTASE"/>
    <property type="match status" value="1"/>
</dbReference>
<dbReference type="NCBIfam" id="TIGR00536">
    <property type="entry name" value="hemK_fam"/>
    <property type="match status" value="1"/>
</dbReference>
<dbReference type="NCBIfam" id="TIGR03534">
    <property type="entry name" value="RF_mod_PrmC"/>
    <property type="match status" value="1"/>
</dbReference>
<dbReference type="InterPro" id="IPR050320">
    <property type="entry name" value="N5-glutamine_MTase"/>
</dbReference>
<reference evidence="8 9" key="1">
    <citation type="submission" date="2018-06" db="EMBL/GenBank/DDBJ databases">
        <authorList>
            <consortium name="Pathogen Informatics"/>
            <person name="Doyle S."/>
        </authorList>
    </citation>
    <scope>NUCLEOTIDE SEQUENCE [LARGE SCALE GENOMIC DNA]</scope>
    <source>
        <strain evidence="8 9">NCTC13294</strain>
    </source>
</reference>
<dbReference type="HAMAP" id="MF_02126">
    <property type="entry name" value="RF_methyltr_PrmC"/>
    <property type="match status" value="1"/>
</dbReference>
<evidence type="ECO:0000259" key="7">
    <source>
        <dbReference type="Pfam" id="PF17827"/>
    </source>
</evidence>
<keyword evidence="1 5" id="KW-0489">Methyltransferase</keyword>
<evidence type="ECO:0000256" key="3">
    <source>
        <dbReference type="ARBA" id="ARBA00022691"/>
    </source>
</evidence>
<evidence type="ECO:0000256" key="2">
    <source>
        <dbReference type="ARBA" id="ARBA00022679"/>
    </source>
</evidence>
<name>A0A381EFQ0_9GAMM</name>
<dbReference type="InterPro" id="IPR004556">
    <property type="entry name" value="HemK-like"/>
</dbReference>
<dbReference type="EMBL" id="UFUW01000001">
    <property type="protein sequence ID" value="SUX25772.1"/>
    <property type="molecule type" value="Genomic_DNA"/>
</dbReference>
<evidence type="ECO:0000259" key="6">
    <source>
        <dbReference type="Pfam" id="PF13847"/>
    </source>
</evidence>
<evidence type="ECO:0000256" key="4">
    <source>
        <dbReference type="ARBA" id="ARBA00048391"/>
    </source>
</evidence>
<dbReference type="Gene3D" id="1.10.8.10">
    <property type="entry name" value="DNA helicase RuvA subunit, C-terminal domain"/>
    <property type="match status" value="1"/>
</dbReference>
<dbReference type="InterPro" id="IPR029063">
    <property type="entry name" value="SAM-dependent_MTases_sf"/>
</dbReference>
<dbReference type="InterPro" id="IPR019874">
    <property type="entry name" value="RF_methyltr_PrmC"/>
</dbReference>
<dbReference type="OrthoDB" id="9800643at2"/>
<feature type="domain" description="Methyltransferase" evidence="6">
    <location>
        <begin position="112"/>
        <end position="246"/>
    </location>
</feature>
<dbReference type="Proteomes" id="UP000254572">
    <property type="component" value="Unassembled WGS sequence"/>
</dbReference>
<keyword evidence="2 5" id="KW-0808">Transferase</keyword>
<dbReference type="CDD" id="cd02440">
    <property type="entry name" value="AdoMet_MTases"/>
    <property type="match status" value="1"/>
</dbReference>
<comment type="catalytic activity">
    <reaction evidence="4 5">
        <text>L-glutaminyl-[peptide chain release factor] + S-adenosyl-L-methionine = N(5)-methyl-L-glutaminyl-[peptide chain release factor] + S-adenosyl-L-homocysteine + H(+)</text>
        <dbReference type="Rhea" id="RHEA:42896"/>
        <dbReference type="Rhea" id="RHEA-COMP:10271"/>
        <dbReference type="Rhea" id="RHEA-COMP:10272"/>
        <dbReference type="ChEBI" id="CHEBI:15378"/>
        <dbReference type="ChEBI" id="CHEBI:30011"/>
        <dbReference type="ChEBI" id="CHEBI:57856"/>
        <dbReference type="ChEBI" id="CHEBI:59789"/>
        <dbReference type="ChEBI" id="CHEBI:61891"/>
        <dbReference type="EC" id="2.1.1.297"/>
    </reaction>
</comment>
<accession>A0A381EFQ0</accession>
<evidence type="ECO:0000256" key="5">
    <source>
        <dbReference type="HAMAP-Rule" id="MF_02126"/>
    </source>
</evidence>
<dbReference type="InterPro" id="IPR040758">
    <property type="entry name" value="PrmC_N"/>
</dbReference>
<evidence type="ECO:0000313" key="8">
    <source>
        <dbReference type="EMBL" id="SUX25772.1"/>
    </source>
</evidence>
<proteinExistence type="inferred from homology"/>
<dbReference type="AlphaFoldDB" id="A0A381EFQ0"/>
<feature type="binding site" evidence="5">
    <location>
        <position position="168"/>
    </location>
    <ligand>
        <name>S-adenosyl-L-methionine</name>
        <dbReference type="ChEBI" id="CHEBI:59789"/>
    </ligand>
</feature>
<dbReference type="FunFam" id="3.40.50.150:FF:000053">
    <property type="entry name" value="Release factor glutamine methyltransferase"/>
    <property type="match status" value="1"/>
</dbReference>
<sequence>MKLSLWIHRSAAAHPDSETALLETRHLAAFVTGLSLTQQRIHDPDLSADAVATLDALAARLHAGEPLAYLLGNQSFYGLDLAVSRATLIPRSDSEAVVERALHHLRDVARPTVLDLGTGSGALALAIASARPDADVTGSDQSAAALAVATENARRLSMPNVRFLHGDWLAPFADESADLIISNPPYIAPDDPHLAALSHEPLSALVAAEDGYRDLNVIMDDAPRVLKSGGWLIMEHGWQQGDTLRARATRYPAWRHIATGQDYARRDRYTEMQKGG</sequence>
<protein>
    <recommendedName>
        <fullName evidence="5">Release factor glutamine methyltransferase</fullName>
        <shortName evidence="5">RF MTase</shortName>
        <ecNumber evidence="5">2.1.1.297</ecNumber>
    </recommendedName>
    <alternativeName>
        <fullName evidence="5">N5-glutamine methyltransferase PrmC</fullName>
    </alternativeName>
    <alternativeName>
        <fullName evidence="5">Protein-(glutamine-N5) MTase PrmC</fullName>
    </alternativeName>
    <alternativeName>
        <fullName evidence="5">Protein-glutamine N-methyltransferase PrmC</fullName>
    </alternativeName>
</protein>
<gene>
    <name evidence="5 8" type="primary">prmC</name>
    <name evidence="8" type="ORF">NCTC13294_02661</name>
</gene>
<keyword evidence="3 5" id="KW-0949">S-adenosyl-L-methionine</keyword>
<evidence type="ECO:0000313" key="9">
    <source>
        <dbReference type="Proteomes" id="UP000254572"/>
    </source>
</evidence>
<organism evidence="8 9">
    <name type="scientific">Cardiobacterium valvarum</name>
    <dbReference type="NCBI Taxonomy" id="194702"/>
    <lineage>
        <taxon>Bacteria</taxon>
        <taxon>Pseudomonadati</taxon>
        <taxon>Pseudomonadota</taxon>
        <taxon>Gammaproteobacteria</taxon>
        <taxon>Cardiobacteriales</taxon>
        <taxon>Cardiobacteriaceae</taxon>
        <taxon>Cardiobacterium</taxon>
    </lineage>
</organism>
<evidence type="ECO:0000256" key="1">
    <source>
        <dbReference type="ARBA" id="ARBA00022603"/>
    </source>
</evidence>
<comment type="similarity">
    <text evidence="5">Belongs to the protein N5-glutamine methyltransferase family. PrmC subfamily.</text>
</comment>
<dbReference type="SUPFAM" id="SSF53335">
    <property type="entry name" value="S-adenosyl-L-methionine-dependent methyltransferases"/>
    <property type="match status" value="1"/>
</dbReference>
<dbReference type="Pfam" id="PF17827">
    <property type="entry name" value="PrmC_N"/>
    <property type="match status" value="1"/>
</dbReference>
<dbReference type="Pfam" id="PF13847">
    <property type="entry name" value="Methyltransf_31"/>
    <property type="match status" value="1"/>
</dbReference>
<feature type="binding site" evidence="5">
    <location>
        <position position="140"/>
    </location>
    <ligand>
        <name>S-adenosyl-L-methionine</name>
        <dbReference type="ChEBI" id="CHEBI:59789"/>
    </ligand>
</feature>
<keyword evidence="9" id="KW-1185">Reference proteome</keyword>
<feature type="binding site" evidence="5">
    <location>
        <begin position="117"/>
        <end position="121"/>
    </location>
    <ligand>
        <name>S-adenosyl-L-methionine</name>
        <dbReference type="ChEBI" id="CHEBI:59789"/>
    </ligand>
</feature>
<dbReference type="InterPro" id="IPR025714">
    <property type="entry name" value="Methyltranfer_dom"/>
</dbReference>
<dbReference type="EC" id="2.1.1.297" evidence="5"/>